<feature type="domain" description="ABC transporter" evidence="5">
    <location>
        <begin position="280"/>
        <end position="497"/>
    </location>
</feature>
<dbReference type="EMBL" id="QRYQ01000038">
    <property type="protein sequence ID" value="RGU88876.1"/>
    <property type="molecule type" value="Genomic_DNA"/>
</dbReference>
<feature type="coiled-coil region" evidence="4">
    <location>
        <begin position="519"/>
        <end position="577"/>
    </location>
</feature>
<evidence type="ECO:0000256" key="1">
    <source>
        <dbReference type="ARBA" id="ARBA00022737"/>
    </source>
</evidence>
<gene>
    <name evidence="6" type="ORF">DWW32_12400</name>
</gene>
<dbReference type="Gene3D" id="3.40.50.300">
    <property type="entry name" value="P-loop containing nucleotide triphosphate hydrolases"/>
    <property type="match status" value="2"/>
</dbReference>
<dbReference type="InterPro" id="IPR003593">
    <property type="entry name" value="AAA+_ATPase"/>
</dbReference>
<dbReference type="Pfam" id="PF00005">
    <property type="entry name" value="ABC_tran"/>
    <property type="match status" value="2"/>
</dbReference>
<evidence type="ECO:0000256" key="3">
    <source>
        <dbReference type="ARBA" id="ARBA00022840"/>
    </source>
</evidence>
<dbReference type="PROSITE" id="PS00211">
    <property type="entry name" value="ABC_TRANSPORTER_1"/>
    <property type="match status" value="1"/>
</dbReference>
<dbReference type="InterPro" id="IPR037118">
    <property type="entry name" value="Val-tRNA_synth_C_sf"/>
</dbReference>
<feature type="domain" description="ABC transporter" evidence="5">
    <location>
        <begin position="3"/>
        <end position="216"/>
    </location>
</feature>
<dbReference type="SMART" id="SM00382">
    <property type="entry name" value="AAA"/>
    <property type="match status" value="2"/>
</dbReference>
<comment type="caution">
    <text evidence="6">The sequence shown here is derived from an EMBL/GenBank/DDBJ whole genome shotgun (WGS) entry which is preliminary data.</text>
</comment>
<protein>
    <submittedName>
        <fullName evidence="6">ABC transporter ATP-binding protein</fullName>
    </submittedName>
</protein>
<dbReference type="AlphaFoldDB" id="A0A395W532"/>
<evidence type="ECO:0000259" key="5">
    <source>
        <dbReference type="PROSITE" id="PS50893"/>
    </source>
</evidence>
<evidence type="ECO:0000256" key="2">
    <source>
        <dbReference type="ARBA" id="ARBA00022741"/>
    </source>
</evidence>
<dbReference type="GO" id="GO:0016887">
    <property type="term" value="F:ATP hydrolysis activity"/>
    <property type="evidence" value="ECO:0007669"/>
    <property type="project" value="InterPro"/>
</dbReference>
<dbReference type="InterPro" id="IPR032524">
    <property type="entry name" value="ABC_tran_C"/>
</dbReference>
<dbReference type="InterPro" id="IPR032781">
    <property type="entry name" value="ABC_tran_Xtn"/>
</dbReference>
<dbReference type="InterPro" id="IPR027417">
    <property type="entry name" value="P-loop_NTPase"/>
</dbReference>
<dbReference type="CDD" id="cd03221">
    <property type="entry name" value="ABCF_EF-3"/>
    <property type="match status" value="2"/>
</dbReference>
<keyword evidence="1" id="KW-0677">Repeat</keyword>
<keyword evidence="2" id="KW-0547">Nucleotide-binding</keyword>
<keyword evidence="3 6" id="KW-0067">ATP-binding</keyword>
<evidence type="ECO:0000313" key="6">
    <source>
        <dbReference type="EMBL" id="RGU88876.1"/>
    </source>
</evidence>
<dbReference type="PANTHER" id="PTHR42855">
    <property type="entry name" value="ABC TRANSPORTER ATP-BINDING SUBUNIT"/>
    <property type="match status" value="1"/>
</dbReference>
<evidence type="ECO:0000256" key="4">
    <source>
        <dbReference type="SAM" id="Coils"/>
    </source>
</evidence>
<dbReference type="FunFam" id="3.40.50.300:FF:000309">
    <property type="entry name" value="ABC transporter ATP-binding protein"/>
    <property type="match status" value="1"/>
</dbReference>
<dbReference type="GO" id="GO:0005524">
    <property type="term" value="F:ATP binding"/>
    <property type="evidence" value="ECO:0007669"/>
    <property type="project" value="UniProtKB-KW"/>
</dbReference>
<dbReference type="Pfam" id="PF16326">
    <property type="entry name" value="ABC_tran_CTD"/>
    <property type="match status" value="1"/>
</dbReference>
<dbReference type="RefSeq" id="WP_118325955.1">
    <property type="nucleotide sequence ID" value="NZ_CATXNH010000040.1"/>
</dbReference>
<dbReference type="InterPro" id="IPR017871">
    <property type="entry name" value="ABC_transporter-like_CS"/>
</dbReference>
<dbReference type="SUPFAM" id="SSF52540">
    <property type="entry name" value="P-loop containing nucleoside triphosphate hydrolases"/>
    <property type="match status" value="2"/>
</dbReference>
<organism evidence="6 7">
    <name type="scientific">Holdemanella biformis</name>
    <dbReference type="NCBI Taxonomy" id="1735"/>
    <lineage>
        <taxon>Bacteria</taxon>
        <taxon>Bacillati</taxon>
        <taxon>Bacillota</taxon>
        <taxon>Erysipelotrichia</taxon>
        <taxon>Erysipelotrichales</taxon>
        <taxon>Erysipelotrichaceae</taxon>
        <taxon>Holdemanella</taxon>
    </lineage>
</organism>
<sequence length="580" mass="67403">MLISTESLKKNINDKCIVKDASFTIEDTDKIALIGVNGTGKSTLLKILAGIENYDSGTIIKKNGIKIHYLPQNPEFKTDCVWDEIQLVNSKNEHPVAEFELKSILTKLGITDFQSAMSNMSGGQRKRVALALALCTSCDLLLLDEPTNHLDNDMVEWLENYLIRSKSAIFMVTHDRYFLDRVCTKMIELDQGDLYIHNGNYEVYLENKETRIEQEKLAAHKHKNLYKKELEWVRAGVQARGTKSNSRLQRFEELRQKRFKQQEESLKINAAMQRLGNKTIECMNLGFDYPEKQLFHDFNYVLLRQDRIGIIGENGCGKSTLLDVIAGLKQPTFGTIEYGTTVKIGYFRQADQGVDLNMRVIDYIEEVSKVIEYDRMTLSASQMLERFLFPRNMHYTTLSRLSGGERRRLYLLRVLMQEPNILLLDEPTNDLDILTLDVLEDYLDNFQGAIITVSHDRYFLDRVVDKVFVHQKDGTFKQYSGGYSDYLIKSKDENKKVVIQKPIEKKKRSLLSYMEKKELEQLPEKMELLETEIEDLDHQMNECQNDFAKLKELSDVRTQKEEELEILTNRWMELEEKKEG</sequence>
<dbReference type="PROSITE" id="PS50893">
    <property type="entry name" value="ABC_TRANSPORTER_2"/>
    <property type="match status" value="2"/>
</dbReference>
<reference evidence="6 7" key="1">
    <citation type="submission" date="2018-08" db="EMBL/GenBank/DDBJ databases">
        <title>A genome reference for cultivated species of the human gut microbiota.</title>
        <authorList>
            <person name="Zou Y."/>
            <person name="Xue W."/>
            <person name="Luo G."/>
        </authorList>
    </citation>
    <scope>NUCLEOTIDE SEQUENCE [LARGE SCALE GENOMIC DNA]</scope>
    <source>
        <strain evidence="6 7">AF15-20</strain>
    </source>
</reference>
<dbReference type="GO" id="GO:0003677">
    <property type="term" value="F:DNA binding"/>
    <property type="evidence" value="ECO:0007669"/>
    <property type="project" value="InterPro"/>
</dbReference>
<dbReference type="GeneID" id="66579342"/>
<dbReference type="Pfam" id="PF12848">
    <property type="entry name" value="ABC_tran_Xtn"/>
    <property type="match status" value="1"/>
</dbReference>
<accession>A0A395W532</accession>
<dbReference type="Gene3D" id="1.10.287.380">
    <property type="entry name" value="Valyl-tRNA synthetase, C-terminal domain"/>
    <property type="match status" value="1"/>
</dbReference>
<dbReference type="InterPro" id="IPR003439">
    <property type="entry name" value="ABC_transporter-like_ATP-bd"/>
</dbReference>
<name>A0A395W532_9FIRM</name>
<keyword evidence="4" id="KW-0175">Coiled coil</keyword>
<proteinExistence type="predicted"/>
<dbReference type="InterPro" id="IPR051309">
    <property type="entry name" value="ABCF_ATPase"/>
</dbReference>
<dbReference type="PANTHER" id="PTHR42855:SF1">
    <property type="entry name" value="ABC TRANSPORTER DOMAIN-CONTAINING PROTEIN"/>
    <property type="match status" value="1"/>
</dbReference>
<dbReference type="FunFam" id="3.40.50.300:FF:000011">
    <property type="entry name" value="Putative ABC transporter ATP-binding component"/>
    <property type="match status" value="1"/>
</dbReference>
<dbReference type="Proteomes" id="UP000265489">
    <property type="component" value="Unassembled WGS sequence"/>
</dbReference>
<evidence type="ECO:0000313" key="7">
    <source>
        <dbReference type="Proteomes" id="UP000265489"/>
    </source>
</evidence>